<evidence type="ECO:0000259" key="1">
    <source>
        <dbReference type="Pfam" id="PF20183"/>
    </source>
</evidence>
<dbReference type="Proteomes" id="UP001244011">
    <property type="component" value="Unassembled WGS sequence"/>
</dbReference>
<feature type="domain" description="DUF6546" evidence="1">
    <location>
        <begin position="160"/>
        <end position="364"/>
    </location>
</feature>
<evidence type="ECO:0000313" key="2">
    <source>
        <dbReference type="EMBL" id="KAK1766301.1"/>
    </source>
</evidence>
<proteinExistence type="predicted"/>
<dbReference type="GeneID" id="85314768"/>
<sequence length="420" mass="49615">MGCWRRLPAEIRSMILEIVGEDYRFKSEPYARAGYASVCREWQRVFERRNFQRLVLDQDRISGLEQFMGTEATRHRRDYLEHLFLRVRLDEYDCTVCQSREDLETTRNSIGKSPPNPLAKLLREAFTCLRWFRHEGWHDVSPRRQLVFERGYFSLVWRCLPSTLRELYIFEDFDKLLHPERSSKRASRPLGRALSMSSRFLESLSAAFLVDAEDFFADFYPTQPQNPTVIPWENLRELALTSHVLHQKMGPGKIKRLLMAAGRAAAFMPKLEVMEIWNGGEGHLCLFRYNNNAGNRQITWARNWGTTVQFGYDVINCWENVPNHSQHVQGNLTTTVRGIPVKRKLVKTYANTIRHLKLRKNILDLISDYQERWEEYERSKEDKDAARKLEEGSITKKEERVGSLERRIQNLEEKATFFEW</sequence>
<dbReference type="AlphaFoldDB" id="A0AAJ0FF69"/>
<protein>
    <recommendedName>
        <fullName evidence="1">DUF6546 domain-containing protein</fullName>
    </recommendedName>
</protein>
<accession>A0AAJ0FF69</accession>
<reference evidence="2" key="1">
    <citation type="submission" date="2023-06" db="EMBL/GenBank/DDBJ databases">
        <title>Genome-scale phylogeny and comparative genomics of the fungal order Sordariales.</title>
        <authorList>
            <consortium name="Lawrence Berkeley National Laboratory"/>
            <person name="Hensen N."/>
            <person name="Bonometti L."/>
            <person name="Westerberg I."/>
            <person name="Brannstrom I.O."/>
            <person name="Guillou S."/>
            <person name="Cros-Aarteil S."/>
            <person name="Calhoun S."/>
            <person name="Haridas S."/>
            <person name="Kuo A."/>
            <person name="Mondo S."/>
            <person name="Pangilinan J."/>
            <person name="Riley R."/>
            <person name="Labutti K."/>
            <person name="Andreopoulos B."/>
            <person name="Lipzen A."/>
            <person name="Chen C."/>
            <person name="Yanf M."/>
            <person name="Daum C."/>
            <person name="Ng V."/>
            <person name="Clum A."/>
            <person name="Steindorff A."/>
            <person name="Ohm R."/>
            <person name="Martin F."/>
            <person name="Silar P."/>
            <person name="Natvig D."/>
            <person name="Lalanne C."/>
            <person name="Gautier V."/>
            <person name="Ament-Velasquez S.L."/>
            <person name="Kruys A."/>
            <person name="Hutchinson M.I."/>
            <person name="Powell A.J."/>
            <person name="Barry K."/>
            <person name="Miller A.N."/>
            <person name="Grigoriev I.V."/>
            <person name="Debuchy R."/>
            <person name="Gladieux P."/>
            <person name="Thoren M.H."/>
            <person name="Johannesson H."/>
        </authorList>
    </citation>
    <scope>NUCLEOTIDE SEQUENCE</scope>
    <source>
        <strain evidence="2">8032-3</strain>
    </source>
</reference>
<organism evidence="2 3">
    <name type="scientific">Phialemonium atrogriseum</name>
    <dbReference type="NCBI Taxonomy" id="1093897"/>
    <lineage>
        <taxon>Eukaryota</taxon>
        <taxon>Fungi</taxon>
        <taxon>Dikarya</taxon>
        <taxon>Ascomycota</taxon>
        <taxon>Pezizomycotina</taxon>
        <taxon>Sordariomycetes</taxon>
        <taxon>Sordariomycetidae</taxon>
        <taxon>Cephalothecales</taxon>
        <taxon>Cephalothecaceae</taxon>
        <taxon>Phialemonium</taxon>
    </lineage>
</organism>
<evidence type="ECO:0000313" key="3">
    <source>
        <dbReference type="Proteomes" id="UP001244011"/>
    </source>
</evidence>
<dbReference type="Pfam" id="PF20183">
    <property type="entry name" value="DUF6546"/>
    <property type="match status" value="1"/>
</dbReference>
<dbReference type="InterPro" id="IPR046676">
    <property type="entry name" value="DUF6546"/>
</dbReference>
<keyword evidence="3" id="KW-1185">Reference proteome</keyword>
<name>A0AAJ0FF69_9PEZI</name>
<dbReference type="RefSeq" id="XP_060282514.1">
    <property type="nucleotide sequence ID" value="XM_060431581.1"/>
</dbReference>
<dbReference type="EMBL" id="MU839012">
    <property type="protein sequence ID" value="KAK1766301.1"/>
    <property type="molecule type" value="Genomic_DNA"/>
</dbReference>
<comment type="caution">
    <text evidence="2">The sequence shown here is derived from an EMBL/GenBank/DDBJ whole genome shotgun (WGS) entry which is preliminary data.</text>
</comment>
<gene>
    <name evidence="2" type="ORF">QBC33DRAFT_589466</name>
</gene>